<dbReference type="EMBL" id="FOMJ01000007">
    <property type="protein sequence ID" value="SFD66548.1"/>
    <property type="molecule type" value="Genomic_DNA"/>
</dbReference>
<keyword evidence="2 5" id="KW-0479">Metal-binding</keyword>
<comment type="similarity">
    <text evidence="5">Belongs to the MsrP family.</text>
</comment>
<proteinExistence type="inferred from homology"/>
<feature type="binding site" evidence="5">
    <location>
        <position position="138"/>
    </location>
    <ligand>
        <name>Mo-molybdopterin</name>
        <dbReference type="ChEBI" id="CHEBI:71302"/>
    </ligand>
    <ligandPart>
        <name>Mo</name>
        <dbReference type="ChEBI" id="CHEBI:28685"/>
    </ligandPart>
</feature>
<dbReference type="GO" id="GO:0030091">
    <property type="term" value="P:protein repair"/>
    <property type="evidence" value="ECO:0007669"/>
    <property type="project" value="UniProtKB-UniRule"/>
</dbReference>
<evidence type="ECO:0000256" key="2">
    <source>
        <dbReference type="ARBA" id="ARBA00022723"/>
    </source>
</evidence>
<dbReference type="InterPro" id="IPR036374">
    <property type="entry name" value="OxRdtase_Mopterin-bd_sf"/>
</dbReference>
<keyword evidence="8" id="KW-1185">Reference proteome</keyword>
<dbReference type="GO" id="GO:0046872">
    <property type="term" value="F:metal ion binding"/>
    <property type="evidence" value="ECO:0007669"/>
    <property type="project" value="UniProtKB-KW"/>
</dbReference>
<dbReference type="GO" id="GO:0043546">
    <property type="term" value="F:molybdopterin cofactor binding"/>
    <property type="evidence" value="ECO:0007669"/>
    <property type="project" value="UniProtKB-UniRule"/>
</dbReference>
<dbReference type="EC" id="1.8.5.-" evidence="5"/>
<evidence type="ECO:0000313" key="7">
    <source>
        <dbReference type="EMBL" id="SFD66548.1"/>
    </source>
</evidence>
<comment type="subunit">
    <text evidence="5">Heterodimer of a catalytic subunit (MsrP) and a heme-binding subunit (MsrQ).</text>
</comment>
<keyword evidence="3 5" id="KW-0732">Signal</keyword>
<feature type="domain" description="Oxidoreductase molybdopterin-binding" evidence="6">
    <location>
        <begin position="101"/>
        <end position="255"/>
    </location>
</feature>
<comment type="catalytic activity">
    <reaction evidence="5">
        <text>L-methionyl-[protein] + a quinone + H2O = L-methionyl-(R)-S-oxide-[protein] + a quinol</text>
        <dbReference type="Rhea" id="RHEA:51296"/>
        <dbReference type="Rhea" id="RHEA-COMP:12313"/>
        <dbReference type="Rhea" id="RHEA-COMP:12314"/>
        <dbReference type="ChEBI" id="CHEBI:15377"/>
        <dbReference type="ChEBI" id="CHEBI:16044"/>
        <dbReference type="ChEBI" id="CHEBI:24646"/>
        <dbReference type="ChEBI" id="CHEBI:45764"/>
        <dbReference type="ChEBI" id="CHEBI:132124"/>
    </reaction>
</comment>
<dbReference type="HAMAP" id="MF_01206">
    <property type="entry name" value="MsrP"/>
    <property type="match status" value="1"/>
</dbReference>
<dbReference type="PANTHER" id="PTHR43032:SF3">
    <property type="entry name" value="PROTEIN-METHIONINE-SULFOXIDE REDUCTASE CATALYTIC SUBUNIT MSRP"/>
    <property type="match status" value="1"/>
</dbReference>
<evidence type="ECO:0000256" key="3">
    <source>
        <dbReference type="ARBA" id="ARBA00022729"/>
    </source>
</evidence>
<comment type="catalytic activity">
    <reaction evidence="5">
        <text>L-methionyl-[protein] + a quinone + H2O = L-methionyl-(S)-S-oxide-[protein] + a quinol</text>
        <dbReference type="Rhea" id="RHEA:51292"/>
        <dbReference type="Rhea" id="RHEA-COMP:12313"/>
        <dbReference type="Rhea" id="RHEA-COMP:12315"/>
        <dbReference type="ChEBI" id="CHEBI:15377"/>
        <dbReference type="ChEBI" id="CHEBI:16044"/>
        <dbReference type="ChEBI" id="CHEBI:24646"/>
        <dbReference type="ChEBI" id="CHEBI:44120"/>
        <dbReference type="ChEBI" id="CHEBI:132124"/>
    </reaction>
</comment>
<sequence>MFIRPQRPWQGREQDVTPEPVYRQRRRFMRDAAGVLLTAGGLPALAEAAIPEGRFGEIREPGRFSTDEERTPYGDVTTYNNFFEFGTGKSDPSDYAHQMPIDPWSVRVSGEAERTGDIPLEEFVRPHDFEERIYRLRCVEGWSMVIPWVGFPLRDVIQRFRPTSRAKYVQFTTLHDPENMRGQRRDILDWPYVEGLRMDEATHPLTLLAVGLYGEALPKQNGAPIRLVVPWKYGFKSIKSIVEMRFTEEQPTSTWMRSAPEEYGFYANVNPEVPHPRWSQRRERRIGEFGKRPTEKFNGYGEWVADLYRGMDLEKHF</sequence>
<comment type="caution">
    <text evidence="5">Lacks conserved residue(s) required for the propagation of feature annotation.</text>
</comment>
<dbReference type="OrthoDB" id="9795587at2"/>
<feature type="binding site" evidence="5">
    <location>
        <position position="80"/>
    </location>
    <ligand>
        <name>Mo-molybdopterin</name>
        <dbReference type="ChEBI" id="CHEBI:71302"/>
    </ligand>
</feature>
<dbReference type="SUPFAM" id="SSF56524">
    <property type="entry name" value="Oxidoreductase molybdopterin-binding domain"/>
    <property type="match status" value="1"/>
</dbReference>
<dbReference type="AlphaFoldDB" id="A0A1I1UAF3"/>
<feature type="binding site" evidence="5">
    <location>
        <position position="226"/>
    </location>
    <ligand>
        <name>Mo-molybdopterin</name>
        <dbReference type="ChEBI" id="CHEBI:71302"/>
    </ligand>
</feature>
<keyword evidence="1 5" id="KW-0500">Molybdenum</keyword>
<dbReference type="Pfam" id="PF00174">
    <property type="entry name" value="Oxidored_molyb"/>
    <property type="match status" value="1"/>
</dbReference>
<comment type="cofactor">
    <cofactor evidence="5">
        <name>Mo-molybdopterin</name>
        <dbReference type="ChEBI" id="CHEBI:71302"/>
    </cofactor>
    <text evidence="5">Binds 1 Mo-molybdopterin (Mo-MPT) cofactor per subunit.</text>
</comment>
<protein>
    <recommendedName>
        <fullName evidence="5">Protein-methionine-sulfoxide reductase catalytic subunit MsrP</fullName>
        <ecNumber evidence="5">1.8.5.-</ecNumber>
    </recommendedName>
</protein>
<gene>
    <name evidence="5" type="primary">msrP</name>
    <name evidence="7" type="ORF">SAMN05660831_02051</name>
</gene>
<dbReference type="InterPro" id="IPR000572">
    <property type="entry name" value="OxRdtase_Mopterin-bd_dom"/>
</dbReference>
<organism evidence="7 8">
    <name type="scientific">Thiohalospira halophila DSM 15071</name>
    <dbReference type="NCBI Taxonomy" id="1123397"/>
    <lineage>
        <taxon>Bacteria</taxon>
        <taxon>Pseudomonadati</taxon>
        <taxon>Pseudomonadota</taxon>
        <taxon>Gammaproteobacteria</taxon>
        <taxon>Thiohalospirales</taxon>
        <taxon>Thiohalospiraceae</taxon>
        <taxon>Thiohalospira</taxon>
    </lineage>
</organism>
<evidence type="ECO:0000256" key="4">
    <source>
        <dbReference type="ARBA" id="ARBA00023002"/>
    </source>
</evidence>
<evidence type="ECO:0000256" key="1">
    <source>
        <dbReference type="ARBA" id="ARBA00022505"/>
    </source>
</evidence>
<dbReference type="STRING" id="1123397.SAMN05660831_02051"/>
<dbReference type="InterPro" id="IPR022867">
    <property type="entry name" value="MsrP"/>
</dbReference>
<keyword evidence="4 5" id="KW-0560">Oxidoreductase</keyword>
<dbReference type="PANTHER" id="PTHR43032">
    <property type="entry name" value="PROTEIN-METHIONINE-SULFOXIDE REDUCTASE"/>
    <property type="match status" value="1"/>
</dbReference>
<dbReference type="Gene3D" id="3.90.420.10">
    <property type="entry name" value="Oxidoreductase, molybdopterin-binding domain"/>
    <property type="match status" value="1"/>
</dbReference>
<evidence type="ECO:0000313" key="8">
    <source>
        <dbReference type="Proteomes" id="UP000198611"/>
    </source>
</evidence>
<dbReference type="RefSeq" id="WP_093428686.1">
    <property type="nucleotide sequence ID" value="NZ_FOMJ01000007.1"/>
</dbReference>
<dbReference type="GO" id="GO:0016672">
    <property type="term" value="F:oxidoreductase activity, acting on a sulfur group of donors, quinone or similar compound as acceptor"/>
    <property type="evidence" value="ECO:0007669"/>
    <property type="project" value="UniProtKB-UniRule"/>
</dbReference>
<feature type="binding site" evidence="5">
    <location>
        <begin position="237"/>
        <end position="239"/>
    </location>
    <ligand>
        <name>Mo-molybdopterin</name>
        <dbReference type="ChEBI" id="CHEBI:71302"/>
    </ligand>
</feature>
<evidence type="ECO:0000256" key="5">
    <source>
        <dbReference type="HAMAP-Rule" id="MF_01206"/>
    </source>
</evidence>
<reference evidence="7 8" key="1">
    <citation type="submission" date="2016-10" db="EMBL/GenBank/DDBJ databases">
        <authorList>
            <person name="de Groot N.N."/>
        </authorList>
    </citation>
    <scope>NUCLEOTIDE SEQUENCE [LARGE SCALE GENOMIC DNA]</scope>
    <source>
        <strain evidence="7 8">HL3</strain>
    </source>
</reference>
<feature type="binding site" evidence="5">
    <location>
        <position position="221"/>
    </location>
    <ligand>
        <name>Mo-molybdopterin</name>
        <dbReference type="ChEBI" id="CHEBI:71302"/>
    </ligand>
</feature>
<comment type="function">
    <text evidence="5">Part of the MsrPQ system that repairs oxidized periplasmic proteins containing methionine sulfoxide residues (Met-O), using respiratory chain electrons. Thus protects these proteins from oxidative-stress damage caused by reactive species of oxygen and chlorine generated by the host defense mechanisms. MsrPQ is essential for the maintenance of envelope integrity under bleach stress, rescuing a wide series of structurally unrelated periplasmic proteins from methionine oxidation. The catalytic subunit MsrP is non-stereospecific, being able to reduce both (R-) and (S-) diastereoisomers of methionine sulfoxide.</text>
</comment>
<dbReference type="Proteomes" id="UP000198611">
    <property type="component" value="Unassembled WGS sequence"/>
</dbReference>
<feature type="binding site" evidence="5">
    <location>
        <position position="173"/>
    </location>
    <ligand>
        <name>Mo-molybdopterin</name>
        <dbReference type="ChEBI" id="CHEBI:71302"/>
    </ligand>
</feature>
<name>A0A1I1UAF3_9GAMM</name>
<accession>A0A1I1UAF3</accession>
<evidence type="ECO:0000259" key="6">
    <source>
        <dbReference type="Pfam" id="PF00174"/>
    </source>
</evidence>
<dbReference type="NCBIfam" id="NF003767">
    <property type="entry name" value="PRK05363.1"/>
    <property type="match status" value="1"/>
</dbReference>